<comment type="caution">
    <text evidence="1">The sequence shown here is derived from an EMBL/GenBank/DDBJ whole genome shotgun (WGS) entry which is preliminary data.</text>
</comment>
<evidence type="ECO:0000313" key="2">
    <source>
        <dbReference type="Proteomes" id="UP000823775"/>
    </source>
</evidence>
<sequence length="54" mass="6212">MHWRFVKMNRHSAALPFLTRNHAQFTVSRPAVYQRFANLISDPSVARRLGSNAS</sequence>
<dbReference type="EMBL" id="JACEIK010001271">
    <property type="protein sequence ID" value="MCD7467815.1"/>
    <property type="molecule type" value="Genomic_DNA"/>
</dbReference>
<reference evidence="1 2" key="1">
    <citation type="journal article" date="2021" name="BMC Genomics">
        <title>Datura genome reveals duplications of psychoactive alkaloid biosynthetic genes and high mutation rate following tissue culture.</title>
        <authorList>
            <person name="Rajewski A."/>
            <person name="Carter-House D."/>
            <person name="Stajich J."/>
            <person name="Litt A."/>
        </authorList>
    </citation>
    <scope>NUCLEOTIDE SEQUENCE [LARGE SCALE GENOMIC DNA]</scope>
    <source>
        <strain evidence="1">AR-01</strain>
    </source>
</reference>
<protein>
    <submittedName>
        <fullName evidence="1">Uncharacterized protein</fullName>
    </submittedName>
</protein>
<accession>A0ABS8TA51</accession>
<proteinExistence type="predicted"/>
<name>A0ABS8TA51_DATST</name>
<feature type="non-terminal residue" evidence="1">
    <location>
        <position position="54"/>
    </location>
</feature>
<organism evidence="1 2">
    <name type="scientific">Datura stramonium</name>
    <name type="common">Jimsonweed</name>
    <name type="synonym">Common thornapple</name>
    <dbReference type="NCBI Taxonomy" id="4076"/>
    <lineage>
        <taxon>Eukaryota</taxon>
        <taxon>Viridiplantae</taxon>
        <taxon>Streptophyta</taxon>
        <taxon>Embryophyta</taxon>
        <taxon>Tracheophyta</taxon>
        <taxon>Spermatophyta</taxon>
        <taxon>Magnoliopsida</taxon>
        <taxon>eudicotyledons</taxon>
        <taxon>Gunneridae</taxon>
        <taxon>Pentapetalae</taxon>
        <taxon>asterids</taxon>
        <taxon>lamiids</taxon>
        <taxon>Solanales</taxon>
        <taxon>Solanaceae</taxon>
        <taxon>Solanoideae</taxon>
        <taxon>Datureae</taxon>
        <taxon>Datura</taxon>
    </lineage>
</organism>
<keyword evidence="2" id="KW-1185">Reference proteome</keyword>
<gene>
    <name evidence="1" type="ORF">HAX54_005450</name>
</gene>
<evidence type="ECO:0000313" key="1">
    <source>
        <dbReference type="EMBL" id="MCD7467815.1"/>
    </source>
</evidence>
<dbReference type="Proteomes" id="UP000823775">
    <property type="component" value="Unassembled WGS sequence"/>
</dbReference>